<comment type="caution">
    <text evidence="4">The sequence shown here is derived from an EMBL/GenBank/DDBJ whole genome shotgun (WGS) entry which is preliminary data.</text>
</comment>
<dbReference type="AlphaFoldDB" id="A0A8J2LXP4"/>
<organism evidence="4 5">
    <name type="scientific">Cercopithifilaria johnstoni</name>
    <dbReference type="NCBI Taxonomy" id="2874296"/>
    <lineage>
        <taxon>Eukaryota</taxon>
        <taxon>Metazoa</taxon>
        <taxon>Ecdysozoa</taxon>
        <taxon>Nematoda</taxon>
        <taxon>Chromadorea</taxon>
        <taxon>Rhabditida</taxon>
        <taxon>Spirurina</taxon>
        <taxon>Spiruromorpha</taxon>
        <taxon>Filarioidea</taxon>
        <taxon>Onchocercidae</taxon>
        <taxon>Cercopithifilaria</taxon>
    </lineage>
</organism>
<evidence type="ECO:0000256" key="1">
    <source>
        <dbReference type="SAM" id="Coils"/>
    </source>
</evidence>
<sequence length="147" mass="16688">MKAFIIANLLILLAIAQRQQPIVPPFLVGEPAAVVDQFQQLLVRAEQRTDKEVEQSIELWISRQSDKIQKAFKKFKEQVQNALRQAEREHQVAVSKLSPEARKIDAKLSSIALDGSLTPMQKQRQIVDIIKALPPNIKQELKRAMEG</sequence>
<dbReference type="PANTHER" id="PTHR21593:SF36">
    <property type="entry name" value="DUF148 DOMAIN-CONTAINING PROTEIN-RELATED"/>
    <property type="match status" value="1"/>
</dbReference>
<evidence type="ECO:0000313" key="4">
    <source>
        <dbReference type="EMBL" id="CAG9531919.1"/>
    </source>
</evidence>
<gene>
    <name evidence="4" type="ORF">CJOHNSTONI_LOCUS2280</name>
</gene>
<protein>
    <recommendedName>
        <fullName evidence="3">SXP/RAL-2 family protein Ani s 5-like cation-binding domain-containing protein</fullName>
    </recommendedName>
</protein>
<dbReference type="InterPro" id="IPR052823">
    <property type="entry name" value="SXP/RAL-2_related"/>
</dbReference>
<dbReference type="OrthoDB" id="5813646at2759"/>
<feature type="domain" description="SXP/RAL-2 family protein Ani s 5-like cation-binding" evidence="3">
    <location>
        <begin position="36"/>
        <end position="137"/>
    </location>
</feature>
<feature type="chain" id="PRO_5035217147" description="SXP/RAL-2 family protein Ani s 5-like cation-binding domain-containing protein" evidence="2">
    <location>
        <begin position="17"/>
        <end position="147"/>
    </location>
</feature>
<dbReference type="EMBL" id="CAKAEH010000788">
    <property type="protein sequence ID" value="CAG9531919.1"/>
    <property type="molecule type" value="Genomic_DNA"/>
</dbReference>
<keyword evidence="2" id="KW-0732">Signal</keyword>
<reference evidence="4" key="1">
    <citation type="submission" date="2021-09" db="EMBL/GenBank/DDBJ databases">
        <authorList>
            <consortium name="Pathogen Informatics"/>
        </authorList>
    </citation>
    <scope>NUCLEOTIDE SEQUENCE</scope>
</reference>
<evidence type="ECO:0000313" key="5">
    <source>
        <dbReference type="Proteomes" id="UP000746747"/>
    </source>
</evidence>
<keyword evidence="1" id="KW-0175">Coiled coil</keyword>
<keyword evidence="5" id="KW-1185">Reference proteome</keyword>
<dbReference type="PANTHER" id="PTHR21593">
    <property type="entry name" value="PRION-LIKE- Q/N-RICH -DOMAIN-BEARING PROTEIN PROTEIN"/>
    <property type="match status" value="1"/>
</dbReference>
<evidence type="ECO:0000259" key="3">
    <source>
        <dbReference type="Pfam" id="PF02520"/>
    </source>
</evidence>
<dbReference type="Pfam" id="PF02520">
    <property type="entry name" value="ANIS5_cation-bd"/>
    <property type="match status" value="1"/>
</dbReference>
<dbReference type="Proteomes" id="UP000746747">
    <property type="component" value="Unassembled WGS sequence"/>
</dbReference>
<proteinExistence type="predicted"/>
<feature type="signal peptide" evidence="2">
    <location>
        <begin position="1"/>
        <end position="16"/>
    </location>
</feature>
<name>A0A8J2LXP4_9BILA</name>
<accession>A0A8J2LXP4</accession>
<evidence type="ECO:0000256" key="2">
    <source>
        <dbReference type="SAM" id="SignalP"/>
    </source>
</evidence>
<feature type="coiled-coil region" evidence="1">
    <location>
        <begin position="65"/>
        <end position="96"/>
    </location>
</feature>
<dbReference type="InterPro" id="IPR003677">
    <property type="entry name" value="ANIS5_cation-bd"/>
</dbReference>